<evidence type="ECO:0000259" key="1">
    <source>
        <dbReference type="Pfam" id="PF04480"/>
    </source>
</evidence>
<sequence>MTDQTCQLAKALRADMSLPEMLVWSRLKQRQPGKPVFRRQYPIGPYVADFYCSKARLVIEIDGMAHDIGDRPERDIVRDKWLKDKGLEVYRIAARDVLADPEEAVEGIIIVTLNRLNLLAL</sequence>
<dbReference type="EMBL" id="BMZB01000001">
    <property type="protein sequence ID" value="GGZ28630.1"/>
    <property type="molecule type" value="Genomic_DNA"/>
</dbReference>
<proteinExistence type="predicted"/>
<dbReference type="InterPro" id="IPR007569">
    <property type="entry name" value="DUF559"/>
</dbReference>
<dbReference type="PANTHER" id="PTHR38590:SF1">
    <property type="entry name" value="BLL0828 PROTEIN"/>
    <property type="match status" value="1"/>
</dbReference>
<dbReference type="Proteomes" id="UP000662572">
    <property type="component" value="Unassembled WGS sequence"/>
</dbReference>
<dbReference type="InterPro" id="IPR011335">
    <property type="entry name" value="Restrct_endonuc-II-like"/>
</dbReference>
<keyword evidence="3" id="KW-1185">Reference proteome</keyword>
<dbReference type="Pfam" id="PF04480">
    <property type="entry name" value="DUF559"/>
    <property type="match status" value="1"/>
</dbReference>
<feature type="domain" description="DUF559" evidence="1">
    <location>
        <begin position="5"/>
        <end position="109"/>
    </location>
</feature>
<dbReference type="AlphaFoldDB" id="A0A918PZY7"/>
<dbReference type="PANTHER" id="PTHR38590">
    <property type="entry name" value="BLL0828 PROTEIN"/>
    <property type="match status" value="1"/>
</dbReference>
<accession>A0A918PZY7</accession>
<reference evidence="2" key="1">
    <citation type="journal article" date="2014" name="Int. J. Syst. Evol. Microbiol.">
        <title>Complete genome sequence of Corynebacterium casei LMG S-19264T (=DSM 44701T), isolated from a smear-ripened cheese.</title>
        <authorList>
            <consortium name="US DOE Joint Genome Institute (JGI-PGF)"/>
            <person name="Walter F."/>
            <person name="Albersmeier A."/>
            <person name="Kalinowski J."/>
            <person name="Ruckert C."/>
        </authorList>
    </citation>
    <scope>NUCLEOTIDE SEQUENCE</scope>
    <source>
        <strain evidence="2">KCTC 32296</strain>
    </source>
</reference>
<protein>
    <recommendedName>
        <fullName evidence="1">DUF559 domain-containing protein</fullName>
    </recommendedName>
</protein>
<comment type="caution">
    <text evidence="2">The sequence shown here is derived from an EMBL/GenBank/DDBJ whole genome shotgun (WGS) entry which is preliminary data.</text>
</comment>
<dbReference type="RefSeq" id="WP_189485573.1">
    <property type="nucleotide sequence ID" value="NZ_BMZB01000001.1"/>
</dbReference>
<gene>
    <name evidence="2" type="ORF">GCM10011273_13060</name>
</gene>
<dbReference type="CDD" id="cd01038">
    <property type="entry name" value="Endonuclease_DUF559"/>
    <property type="match status" value="1"/>
</dbReference>
<evidence type="ECO:0000313" key="3">
    <source>
        <dbReference type="Proteomes" id="UP000662572"/>
    </source>
</evidence>
<name>A0A918PZY7_9CAUL</name>
<reference evidence="2" key="2">
    <citation type="submission" date="2020-09" db="EMBL/GenBank/DDBJ databases">
        <authorList>
            <person name="Sun Q."/>
            <person name="Kim S."/>
        </authorList>
    </citation>
    <scope>NUCLEOTIDE SEQUENCE</scope>
    <source>
        <strain evidence="2">KCTC 32296</strain>
    </source>
</reference>
<dbReference type="SUPFAM" id="SSF52980">
    <property type="entry name" value="Restriction endonuclease-like"/>
    <property type="match status" value="1"/>
</dbReference>
<dbReference type="Gene3D" id="3.40.960.10">
    <property type="entry name" value="VSR Endonuclease"/>
    <property type="match status" value="1"/>
</dbReference>
<organism evidence="2 3">
    <name type="scientific">Asticcacaulis endophyticus</name>
    <dbReference type="NCBI Taxonomy" id="1395890"/>
    <lineage>
        <taxon>Bacteria</taxon>
        <taxon>Pseudomonadati</taxon>
        <taxon>Pseudomonadota</taxon>
        <taxon>Alphaproteobacteria</taxon>
        <taxon>Caulobacterales</taxon>
        <taxon>Caulobacteraceae</taxon>
        <taxon>Asticcacaulis</taxon>
    </lineage>
</organism>
<dbReference type="InterPro" id="IPR047216">
    <property type="entry name" value="Endonuclease_DUF559_bact"/>
</dbReference>
<evidence type="ECO:0000313" key="2">
    <source>
        <dbReference type="EMBL" id="GGZ28630.1"/>
    </source>
</evidence>